<comment type="caution">
    <text evidence="3">The sequence shown here is derived from an EMBL/GenBank/DDBJ whole genome shotgun (WGS) entry which is preliminary data.</text>
</comment>
<dbReference type="EMBL" id="JABMCI010000066">
    <property type="protein sequence ID" value="NUU18214.1"/>
    <property type="molecule type" value="Genomic_DNA"/>
</dbReference>
<reference evidence="3 4" key="1">
    <citation type="submission" date="2020-05" db="EMBL/GenBank/DDBJ databases">
        <title>Genome Sequencing of Type Strains.</title>
        <authorList>
            <person name="Lemaire J.F."/>
            <person name="Inderbitzin P."/>
            <person name="Gregorio O.A."/>
            <person name="Collins S.B."/>
            <person name="Wespe N."/>
            <person name="Knight-Connoni V."/>
        </authorList>
    </citation>
    <scope>NUCLEOTIDE SEQUENCE [LARGE SCALE GENOMIC DNA]</scope>
    <source>
        <strain evidence="3 4">ATCC 25174</strain>
    </source>
</reference>
<dbReference type="Gene3D" id="3.30.1200.10">
    <property type="entry name" value="YggU-like"/>
    <property type="match status" value="1"/>
</dbReference>
<dbReference type="NCBIfam" id="TIGR00251">
    <property type="entry name" value="DUF167 family protein"/>
    <property type="match status" value="1"/>
</dbReference>
<keyword evidence="4" id="KW-1185">Reference proteome</keyword>
<dbReference type="GO" id="GO:0005737">
    <property type="term" value="C:cytoplasm"/>
    <property type="evidence" value="ECO:0007669"/>
    <property type="project" value="TreeGrafter"/>
</dbReference>
<dbReference type="PANTHER" id="PTHR13420:SF7">
    <property type="entry name" value="UPF0235 PROTEIN C15ORF40"/>
    <property type="match status" value="1"/>
</dbReference>
<proteinExistence type="inferred from homology"/>
<organism evidence="3 4">
    <name type="scientific">Cellulomonas humilata</name>
    <dbReference type="NCBI Taxonomy" id="144055"/>
    <lineage>
        <taxon>Bacteria</taxon>
        <taxon>Bacillati</taxon>
        <taxon>Actinomycetota</taxon>
        <taxon>Actinomycetes</taxon>
        <taxon>Micrococcales</taxon>
        <taxon>Cellulomonadaceae</taxon>
        <taxon>Cellulomonas</taxon>
    </lineage>
</organism>
<dbReference type="SMART" id="SM01152">
    <property type="entry name" value="DUF167"/>
    <property type="match status" value="1"/>
</dbReference>
<dbReference type="SUPFAM" id="SSF69786">
    <property type="entry name" value="YggU-like"/>
    <property type="match status" value="1"/>
</dbReference>
<accession>A0A7Y6A4C9</accession>
<dbReference type="AlphaFoldDB" id="A0A7Y6A4C9"/>
<evidence type="ECO:0000256" key="2">
    <source>
        <dbReference type="HAMAP-Rule" id="MF_00634"/>
    </source>
</evidence>
<gene>
    <name evidence="3" type="ORF">HP550_13235</name>
</gene>
<dbReference type="PANTHER" id="PTHR13420">
    <property type="entry name" value="UPF0235 PROTEIN C15ORF40"/>
    <property type="match status" value="1"/>
</dbReference>
<dbReference type="InterPro" id="IPR003746">
    <property type="entry name" value="DUF167"/>
</dbReference>
<comment type="similarity">
    <text evidence="1 2">Belongs to the UPF0235 family.</text>
</comment>
<dbReference type="HAMAP" id="MF_00634">
    <property type="entry name" value="UPF0235"/>
    <property type="match status" value="1"/>
</dbReference>
<name>A0A7Y6A4C9_9CELL</name>
<protein>
    <recommendedName>
        <fullName evidence="2">UPF0235 protein HP550_13235</fullName>
    </recommendedName>
</protein>
<evidence type="ECO:0000256" key="1">
    <source>
        <dbReference type="ARBA" id="ARBA00010364"/>
    </source>
</evidence>
<evidence type="ECO:0000313" key="3">
    <source>
        <dbReference type="EMBL" id="NUU18214.1"/>
    </source>
</evidence>
<evidence type="ECO:0000313" key="4">
    <source>
        <dbReference type="Proteomes" id="UP000565724"/>
    </source>
</evidence>
<dbReference type="RefSeq" id="WP_175348127.1">
    <property type="nucleotide sequence ID" value="NZ_JABMCI010000066.1"/>
</dbReference>
<sequence>MRVAIRVRPGASRTKVGGTRADRLVVAVSARAVDGAATQAALDALAKAFGVRPRQVRLVSGATSRDKLVEVDADEVELAGRLAELRG</sequence>
<dbReference type="InterPro" id="IPR036591">
    <property type="entry name" value="YggU-like_sf"/>
</dbReference>
<dbReference type="Pfam" id="PF02594">
    <property type="entry name" value="DUF167"/>
    <property type="match status" value="1"/>
</dbReference>
<dbReference type="Proteomes" id="UP000565724">
    <property type="component" value="Unassembled WGS sequence"/>
</dbReference>